<name>A0AAN9HZR6_CROPI</name>
<keyword evidence="3" id="KW-1133">Transmembrane helix</keyword>
<dbReference type="AlphaFoldDB" id="A0AAN9HZR6"/>
<evidence type="ECO:0000256" key="1">
    <source>
        <dbReference type="ARBA" id="ARBA00010016"/>
    </source>
</evidence>
<comment type="similarity">
    <text evidence="1">Belongs to the QWRF family.</text>
</comment>
<accession>A0AAN9HZR6</accession>
<dbReference type="GO" id="GO:0005880">
    <property type="term" value="C:nuclear microtubule"/>
    <property type="evidence" value="ECO:0007669"/>
    <property type="project" value="TreeGrafter"/>
</dbReference>
<feature type="compositionally biased region" description="Polar residues" evidence="2">
    <location>
        <begin position="56"/>
        <end position="76"/>
    </location>
</feature>
<dbReference type="Proteomes" id="UP001372338">
    <property type="component" value="Unassembled WGS sequence"/>
</dbReference>
<dbReference type="EMBL" id="JAYWIO010000005">
    <property type="protein sequence ID" value="KAK7259779.1"/>
    <property type="molecule type" value="Genomic_DNA"/>
</dbReference>
<proteinExistence type="inferred from homology"/>
<keyword evidence="3" id="KW-0472">Membrane</keyword>
<dbReference type="GO" id="GO:0051225">
    <property type="term" value="P:spindle assembly"/>
    <property type="evidence" value="ECO:0007669"/>
    <property type="project" value="TreeGrafter"/>
</dbReference>
<evidence type="ECO:0000313" key="5">
    <source>
        <dbReference type="Proteomes" id="UP001372338"/>
    </source>
</evidence>
<feature type="transmembrane region" description="Helical" evidence="3">
    <location>
        <begin position="356"/>
        <end position="377"/>
    </location>
</feature>
<dbReference type="PANTHER" id="PTHR31807:SF27">
    <property type="entry name" value="QWRF MOTIF-CONTAINING PROTEIN 7"/>
    <property type="match status" value="1"/>
</dbReference>
<dbReference type="GO" id="GO:0005737">
    <property type="term" value="C:cytoplasm"/>
    <property type="evidence" value="ECO:0007669"/>
    <property type="project" value="TreeGrafter"/>
</dbReference>
<evidence type="ECO:0008006" key="6">
    <source>
        <dbReference type="Google" id="ProtNLM"/>
    </source>
</evidence>
<feature type="compositionally biased region" description="Low complexity" evidence="2">
    <location>
        <begin position="22"/>
        <end position="33"/>
    </location>
</feature>
<keyword evidence="3" id="KW-0812">Transmembrane</keyword>
<dbReference type="PANTHER" id="PTHR31807">
    <property type="entry name" value="AUGMIN FAMILY MEMBER"/>
    <property type="match status" value="1"/>
</dbReference>
<protein>
    <recommendedName>
        <fullName evidence="6">QWRF motif-containing protein 7</fullName>
    </recommendedName>
</protein>
<evidence type="ECO:0000256" key="3">
    <source>
        <dbReference type="SAM" id="Phobius"/>
    </source>
</evidence>
<keyword evidence="5" id="KW-1185">Reference proteome</keyword>
<organism evidence="4 5">
    <name type="scientific">Crotalaria pallida</name>
    <name type="common">Smooth rattlebox</name>
    <name type="synonym">Crotalaria striata</name>
    <dbReference type="NCBI Taxonomy" id="3830"/>
    <lineage>
        <taxon>Eukaryota</taxon>
        <taxon>Viridiplantae</taxon>
        <taxon>Streptophyta</taxon>
        <taxon>Embryophyta</taxon>
        <taxon>Tracheophyta</taxon>
        <taxon>Spermatophyta</taxon>
        <taxon>Magnoliopsida</taxon>
        <taxon>eudicotyledons</taxon>
        <taxon>Gunneridae</taxon>
        <taxon>Pentapetalae</taxon>
        <taxon>rosids</taxon>
        <taxon>fabids</taxon>
        <taxon>Fabales</taxon>
        <taxon>Fabaceae</taxon>
        <taxon>Papilionoideae</taxon>
        <taxon>50 kb inversion clade</taxon>
        <taxon>genistoids sensu lato</taxon>
        <taxon>core genistoids</taxon>
        <taxon>Crotalarieae</taxon>
        <taxon>Crotalaria</taxon>
    </lineage>
</organism>
<dbReference type="GO" id="GO:0008017">
    <property type="term" value="F:microtubule binding"/>
    <property type="evidence" value="ECO:0007669"/>
    <property type="project" value="TreeGrafter"/>
</dbReference>
<gene>
    <name evidence="4" type="ORF">RIF29_25393</name>
</gene>
<evidence type="ECO:0000313" key="4">
    <source>
        <dbReference type="EMBL" id="KAK7259779.1"/>
    </source>
</evidence>
<dbReference type="Pfam" id="PF04484">
    <property type="entry name" value="QWRF"/>
    <property type="match status" value="1"/>
</dbReference>
<feature type="compositionally biased region" description="Low complexity" evidence="2">
    <location>
        <begin position="118"/>
        <end position="129"/>
    </location>
</feature>
<evidence type="ECO:0000256" key="2">
    <source>
        <dbReference type="SAM" id="MobiDB-lite"/>
    </source>
</evidence>
<reference evidence="4 5" key="1">
    <citation type="submission" date="2024-01" db="EMBL/GenBank/DDBJ databases">
        <title>The genomes of 5 underutilized Papilionoideae crops provide insights into root nodulation and disease resistanc.</title>
        <authorList>
            <person name="Yuan L."/>
        </authorList>
    </citation>
    <scope>NUCLEOTIDE SEQUENCE [LARGE SCALE GENOMIC DNA]</scope>
    <source>
        <strain evidence="4">ZHUSHIDOU_FW_LH</strain>
        <tissue evidence="4">Leaf</tissue>
    </source>
</reference>
<comment type="caution">
    <text evidence="4">The sequence shown here is derived from an EMBL/GenBank/DDBJ whole genome shotgun (WGS) entry which is preliminary data.</text>
</comment>
<feature type="compositionally biased region" description="Polar residues" evidence="2">
    <location>
        <begin position="1"/>
        <end position="12"/>
    </location>
</feature>
<feature type="region of interest" description="Disordered" evidence="2">
    <location>
        <begin position="109"/>
        <end position="143"/>
    </location>
</feature>
<feature type="region of interest" description="Disordered" evidence="2">
    <location>
        <begin position="1"/>
        <end position="76"/>
    </location>
</feature>
<dbReference type="InterPro" id="IPR007573">
    <property type="entry name" value="QWRF"/>
</dbReference>
<sequence length="385" mass="42858">MEKANRTLSGRSQLAVVPPSPRLVRSRSGSSSSATITTPEKTSRRFSSTSERFTNGHRSTSTSKVRTYNNEDNVSPASITSISNVQSKFQEKKSKDGFGYKFGVSPDNNNIGASRRATTPSTMKSKSPSAWALSPGRSLGSPAVTKLPTKTSGSGGGGGGGHVSGGVSKVLKYFKQRKVSSVQAEEFHQFRILHNKLLQWRFINARAEIAMTTVKNKAEIQLFSVWLNILVLRKIIIHKRIEMQKIRHMIKLYQIMNPQLSLLNEWAKLERGNQESIDRLTRKLSALSTTMPLTHGLKADTDSVYEAINTAVKVMAKMEPLITKYQTQVERILYQVTELTTASKHEEEYLQELLEIVPMIVTLLVSLAIASPFLVLFQFSSQLQI</sequence>